<evidence type="ECO:0000313" key="3">
    <source>
        <dbReference type="EMBL" id="KAF7266045.1"/>
    </source>
</evidence>
<feature type="coiled-coil region" evidence="1">
    <location>
        <begin position="330"/>
        <end position="400"/>
    </location>
</feature>
<name>A0A834HP79_RHYFE</name>
<dbReference type="GO" id="GO:0036064">
    <property type="term" value="C:ciliary basal body"/>
    <property type="evidence" value="ECO:0007669"/>
    <property type="project" value="TreeGrafter"/>
</dbReference>
<dbReference type="InterPro" id="IPR033192">
    <property type="entry name" value="ODAD3"/>
</dbReference>
<feature type="compositionally biased region" description="Acidic residues" evidence="2">
    <location>
        <begin position="464"/>
        <end position="474"/>
    </location>
</feature>
<dbReference type="PANTHER" id="PTHR46518:SF1">
    <property type="entry name" value="OUTER DYNEIN ARM-DOCKING COMPLEX SUBUNIT 3"/>
    <property type="match status" value="1"/>
</dbReference>
<dbReference type="Proteomes" id="UP000625711">
    <property type="component" value="Unassembled WGS sequence"/>
</dbReference>
<dbReference type="AlphaFoldDB" id="A0A834HP79"/>
<proteinExistence type="predicted"/>
<comment type="caution">
    <text evidence="3">The sequence shown here is derived from an EMBL/GenBank/DDBJ whole genome shotgun (WGS) entry which is preliminary data.</text>
</comment>
<evidence type="ECO:0000313" key="4">
    <source>
        <dbReference type="Proteomes" id="UP000625711"/>
    </source>
</evidence>
<reference evidence="3" key="1">
    <citation type="submission" date="2020-08" db="EMBL/GenBank/DDBJ databases">
        <title>Genome sequencing and assembly of the red palm weevil Rhynchophorus ferrugineus.</title>
        <authorList>
            <person name="Dias G.B."/>
            <person name="Bergman C.M."/>
            <person name="Manee M."/>
        </authorList>
    </citation>
    <scope>NUCLEOTIDE SEQUENCE</scope>
    <source>
        <strain evidence="3">AA-2017</strain>
        <tissue evidence="3">Whole larva</tissue>
    </source>
</reference>
<evidence type="ECO:0000256" key="1">
    <source>
        <dbReference type="SAM" id="Coils"/>
    </source>
</evidence>
<dbReference type="GO" id="GO:0003341">
    <property type="term" value="P:cilium movement"/>
    <property type="evidence" value="ECO:0007669"/>
    <property type="project" value="InterPro"/>
</dbReference>
<feature type="coiled-coil region" evidence="1">
    <location>
        <begin position="9"/>
        <end position="54"/>
    </location>
</feature>
<dbReference type="OrthoDB" id="10255247at2759"/>
<organism evidence="3 4">
    <name type="scientific">Rhynchophorus ferrugineus</name>
    <name type="common">Red palm weevil</name>
    <name type="synonym">Curculio ferrugineus</name>
    <dbReference type="NCBI Taxonomy" id="354439"/>
    <lineage>
        <taxon>Eukaryota</taxon>
        <taxon>Metazoa</taxon>
        <taxon>Ecdysozoa</taxon>
        <taxon>Arthropoda</taxon>
        <taxon>Hexapoda</taxon>
        <taxon>Insecta</taxon>
        <taxon>Pterygota</taxon>
        <taxon>Neoptera</taxon>
        <taxon>Endopterygota</taxon>
        <taxon>Coleoptera</taxon>
        <taxon>Polyphaga</taxon>
        <taxon>Cucujiformia</taxon>
        <taxon>Curculionidae</taxon>
        <taxon>Dryophthorinae</taxon>
        <taxon>Rhynchophorus</taxon>
    </lineage>
</organism>
<accession>A0A834HP79</accession>
<evidence type="ECO:0000256" key="2">
    <source>
        <dbReference type="SAM" id="MobiDB-lite"/>
    </source>
</evidence>
<feature type="region of interest" description="Disordered" evidence="2">
    <location>
        <begin position="227"/>
        <end position="256"/>
    </location>
</feature>
<gene>
    <name evidence="3" type="ORF">GWI33_020564</name>
</gene>
<feature type="region of interest" description="Disordered" evidence="2">
    <location>
        <begin position="461"/>
        <end position="524"/>
    </location>
</feature>
<keyword evidence="4" id="KW-1185">Reference proteome</keyword>
<dbReference type="EMBL" id="JAACXV010014571">
    <property type="protein sequence ID" value="KAF7266045.1"/>
    <property type="molecule type" value="Genomic_DNA"/>
</dbReference>
<dbReference type="GO" id="GO:0097542">
    <property type="term" value="C:ciliary tip"/>
    <property type="evidence" value="ECO:0007669"/>
    <property type="project" value="TreeGrafter"/>
</dbReference>
<dbReference type="GO" id="GO:0036158">
    <property type="term" value="P:outer dynein arm assembly"/>
    <property type="evidence" value="ECO:0007669"/>
    <property type="project" value="InterPro"/>
</dbReference>
<keyword evidence="1" id="KW-0175">Coiled coil</keyword>
<sequence>MEKENVEKMAQLNRKIIEIKKKIQLSEGQRRAVFEDCEAERKSNADEITKLKKEISDLTTVLHESKSPTATYRIKDRRIEEIVGPLAEKTCAEVKHLMDLQIIDKGKQLDLLKYHMKKRRKYVTELSTEYHKMATKQEKKELQKKVENPLKKSACDIQNNIHAVEVQIREAVHIRNRYSDIKMSLKDDAAKFESRIKALEDELHNQNSDIEKLQKIMEEATIRRGKARGNLLREEKQASSAANQREGEAAQGRKLVSERKNELEKLEKRLFLIGKLPPRPVPEGAEADVEEDSLSPVPHPVEVKAQEFDLLKKATGGTSTQEVLERFQGQRETEQRLNELRTKSENEKRRLEKNLEALKNKLEGYKYSEVKEAEKKLGEMERLKNEIISQQGKSESFKQEKASKERALGQVLQDLHGLRLLANPLSIPSTHPDVVIEGIVNDIRFVVEKYDKYLILEHEKMEQREEENEEEEEKEPVLVQEENLPVPYSGLIRKTPLPQMAGSPSPAPPPGSEDEEEVPSRGYLKRQAQLVIDAKFRRKNVRIQLPKRN</sequence>
<protein>
    <submittedName>
        <fullName evidence="3">Uncharacterized protein</fullName>
    </submittedName>
</protein>
<dbReference type="GO" id="GO:0035253">
    <property type="term" value="C:ciliary rootlet"/>
    <property type="evidence" value="ECO:0007669"/>
    <property type="project" value="TreeGrafter"/>
</dbReference>
<dbReference type="PANTHER" id="PTHR46518">
    <property type="entry name" value="COILED-COIL DOMAIN-CONTAINING PROTEIN 151"/>
    <property type="match status" value="1"/>
</dbReference>